<feature type="compositionally biased region" description="Basic and acidic residues" evidence="8">
    <location>
        <begin position="796"/>
        <end position="807"/>
    </location>
</feature>
<dbReference type="PANTHER" id="PTHR11475:SF109">
    <property type="entry name" value="CHORION PEROXIDASE-LIKE PROTEIN"/>
    <property type="match status" value="1"/>
</dbReference>
<evidence type="ECO:0000256" key="5">
    <source>
        <dbReference type="ARBA" id="ARBA00022729"/>
    </source>
</evidence>
<dbReference type="PROSITE" id="PS50292">
    <property type="entry name" value="PEROXIDASE_3"/>
    <property type="match status" value="1"/>
</dbReference>
<reference evidence="10" key="1">
    <citation type="submission" date="2020-01" db="EMBL/GenBank/DDBJ databases">
        <title>Draft genome sequence of the Termite Coptotermes fromosanus.</title>
        <authorList>
            <person name="Itakura S."/>
            <person name="Yosikawa Y."/>
            <person name="Umezawa K."/>
        </authorList>
    </citation>
    <scope>NUCLEOTIDE SEQUENCE [LARGE SCALE GENOMIC DNA]</scope>
</reference>
<sequence length="1390" mass="157555">LYSGVEGRTAIGAFKLPTVSLLHTALHDQCPLRGDQAPACPESSGRYRTADGRCNNPAHPWWGAAMMPLHRFLPSHYRDGLERVRTSVSGGPLPSARLVSTAIHSDRDSDLTSITHMVMQWGQFLDHDLTSSAQSRGFNGSVPKCCIDGGRDFQPLEHTHPDCMAIPVPPDDWFYNHYGIRCLEFVRSSPTSRVGCSLGPRDQINQVTSFIDGSAIYGSSEKDEDDLRMFRNGLLKYSRVHYRLPLLPAANYKADLCRGQAGHIRCFHAGDKRVNEQPGLIALHTIWLRGHNKIATELSHINPHWRDERLYQETRRIIGAILQHITFREFLPIVLGYDVMKLFDLQLVKKGYFTGYDIKTNPTAANAFGTAAFRFGHSLVQHSLVRCDRSHNRLLSNVSLHEEMTNPANLYNIGSVDRLLLGLCEQPAQKRDEFITEELTNHLFQTPKNNQSHAYLVSRDVDDIDLFPGAMAERPISGGLVGPTFACILAQQFSNLRKGDRFWYENGGFEWSFTLAQLQQIRRVTLARILCDNLDGIDTLQPFVFLTVDDERNHRVPCDSDYIPHLDLKAWAEHRKQEEYHHENSPDYQHSASHHIHNYPSDHKPPTKQTPSYQHTTRPSLEEHQPSYLIDIELQPPYKPHEENKPTYVIEINVEARPIKPQNSYTTSKYPKPEEHKPTYLIDQSFQQAETPTTKRPYGGYKPSNSAHLPMEHKGQNYNSPDHFAELPSKLEIKPAGDYDNHQEEGYSQSQQKPFSGHNHPNLSEHYEENNSHDKPHGEYPSNHYKPQEEYPSYSEPHEYTPSKPQDDLPSYSKPHGYTTHSKPYDKYSSFSKPNYGHTSTSKPYHEHTTSHYKPQYVYTINIPHTTHSSKPHYEHTAFTKPYDSEHIPSTLDYNKYKPQPSKPSSHHSGSYTVAAKPPHKEQHHSGSYASAGRPSSSGYHHTASSYITVFNEPTYYYLEDKQVVGNTNRHFEKVRPNPGLLVADTNTSVIETDSSSMEMEPRVKMDDEDGHTIPTDVDNTDTGISAFTRVSTSAKNAVVDGVTTESNVFNIATTQDETKTVMVSSTPDIIKVTKDTNLHNNFYNTSNTFYTEKQVDTSENINTTVLEYSTKLDSNSMIMNTRNTSELLMVELNYSMDNSILNTFVTLNTTMNKVTFPENNNTFRIFPTSRQNETDNPNARYQNMTNHNRLTSTGNRHNITENDNHLGNYDVNSNTQTNNSIDKNIASENMKYIAEQNKTTDISTPSHTNKTIHITQTNVLNNMNVITNSKLNNDEPSGAVTSATQNYVNTDSDTESYEETTTAATTVHEWTSDTVFTVSTVTAENEDDWIFIEQEEDGALSLPEMPSLASDAMALKELPRPMVLEDEVSCEDWCQMSSGKSKPKGILIK</sequence>
<dbReference type="PRINTS" id="PR00457">
    <property type="entry name" value="ANPEROXIDASE"/>
</dbReference>
<evidence type="ECO:0000256" key="8">
    <source>
        <dbReference type="SAM" id="MobiDB-lite"/>
    </source>
</evidence>
<evidence type="ECO:0000313" key="9">
    <source>
        <dbReference type="EMBL" id="GFG32789.1"/>
    </source>
</evidence>
<feature type="region of interest" description="Disordered" evidence="8">
    <location>
        <begin position="890"/>
        <end position="939"/>
    </location>
</feature>
<dbReference type="GO" id="GO:0046872">
    <property type="term" value="F:metal ion binding"/>
    <property type="evidence" value="ECO:0007669"/>
    <property type="project" value="UniProtKB-KW"/>
</dbReference>
<feature type="compositionally biased region" description="Polar residues" evidence="8">
    <location>
        <begin position="746"/>
        <end position="762"/>
    </location>
</feature>
<dbReference type="CDD" id="cd09823">
    <property type="entry name" value="peroxinectin_like"/>
    <property type="match status" value="1"/>
</dbReference>
<feature type="binding site" description="axial binding residue" evidence="7">
    <location>
        <position position="377"/>
    </location>
    <ligand>
        <name>heme b</name>
        <dbReference type="ChEBI" id="CHEBI:60344"/>
    </ligand>
    <ligandPart>
        <name>Fe</name>
        <dbReference type="ChEBI" id="CHEBI:18248"/>
    </ligandPart>
</feature>
<dbReference type="Proteomes" id="UP000502823">
    <property type="component" value="Unassembled WGS sequence"/>
</dbReference>
<accession>A0A6L2PJS8</accession>
<dbReference type="PANTHER" id="PTHR11475">
    <property type="entry name" value="OXIDASE/PEROXIDASE"/>
    <property type="match status" value="1"/>
</dbReference>
<evidence type="ECO:0000313" key="10">
    <source>
        <dbReference type="Proteomes" id="UP000502823"/>
    </source>
</evidence>
<feature type="non-terminal residue" evidence="9">
    <location>
        <position position="1"/>
    </location>
</feature>
<feature type="compositionally biased region" description="Basic and acidic residues" evidence="8">
    <location>
        <begin position="723"/>
        <end position="745"/>
    </location>
</feature>
<keyword evidence="3" id="KW-0560">Oxidoreductase</keyword>
<keyword evidence="4 7" id="KW-0349">Heme</keyword>
<proteinExistence type="predicted"/>
<evidence type="ECO:0000256" key="2">
    <source>
        <dbReference type="ARBA" id="ARBA00022525"/>
    </source>
</evidence>
<feature type="compositionally biased region" description="Polar residues" evidence="8">
    <location>
        <begin position="829"/>
        <end position="843"/>
    </location>
</feature>
<dbReference type="GO" id="GO:0022412">
    <property type="term" value="P:cellular process involved in reproduction in multicellular organism"/>
    <property type="evidence" value="ECO:0007669"/>
    <property type="project" value="UniProtKB-ARBA"/>
</dbReference>
<feature type="region of interest" description="Disordered" evidence="8">
    <location>
        <begin position="689"/>
        <end position="850"/>
    </location>
</feature>
<dbReference type="InterPro" id="IPR010255">
    <property type="entry name" value="Haem_peroxidase_sf"/>
</dbReference>
<comment type="caution">
    <text evidence="9">The sequence shown here is derived from an EMBL/GenBank/DDBJ whole genome shotgun (WGS) entry which is preliminary data.</text>
</comment>
<dbReference type="InParanoid" id="A0A6L2PJS8"/>
<evidence type="ECO:0000256" key="6">
    <source>
        <dbReference type="ARBA" id="ARBA00023004"/>
    </source>
</evidence>
<gene>
    <name evidence="9" type="ORF">Cfor_06307</name>
</gene>
<keyword evidence="10" id="KW-1185">Reference proteome</keyword>
<feature type="compositionally biased region" description="Polar residues" evidence="8">
    <location>
        <begin position="607"/>
        <end position="619"/>
    </location>
</feature>
<organism evidence="9 10">
    <name type="scientific">Coptotermes formosanus</name>
    <name type="common">Formosan subterranean termite</name>
    <dbReference type="NCBI Taxonomy" id="36987"/>
    <lineage>
        <taxon>Eukaryota</taxon>
        <taxon>Metazoa</taxon>
        <taxon>Ecdysozoa</taxon>
        <taxon>Arthropoda</taxon>
        <taxon>Hexapoda</taxon>
        <taxon>Insecta</taxon>
        <taxon>Pterygota</taxon>
        <taxon>Neoptera</taxon>
        <taxon>Polyneoptera</taxon>
        <taxon>Dictyoptera</taxon>
        <taxon>Blattodea</taxon>
        <taxon>Blattoidea</taxon>
        <taxon>Termitoidae</taxon>
        <taxon>Rhinotermitidae</taxon>
        <taxon>Coptotermes</taxon>
    </lineage>
</organism>
<comment type="subcellular location">
    <subcellularLocation>
        <location evidence="1">Secreted</location>
    </subcellularLocation>
</comment>
<dbReference type="FunFam" id="1.10.640.10:FF:000003">
    <property type="entry name" value="chorion peroxidase"/>
    <property type="match status" value="1"/>
</dbReference>
<keyword evidence="7" id="KW-0479">Metal-binding</keyword>
<dbReference type="GO" id="GO:0020037">
    <property type="term" value="F:heme binding"/>
    <property type="evidence" value="ECO:0007669"/>
    <property type="project" value="InterPro"/>
</dbReference>
<dbReference type="GO" id="GO:0006979">
    <property type="term" value="P:response to oxidative stress"/>
    <property type="evidence" value="ECO:0007669"/>
    <property type="project" value="InterPro"/>
</dbReference>
<evidence type="ECO:0000256" key="7">
    <source>
        <dbReference type="PIRSR" id="PIRSR619791-2"/>
    </source>
</evidence>
<keyword evidence="5" id="KW-0732">Signal</keyword>
<dbReference type="EMBL" id="BLKM01000389">
    <property type="protein sequence ID" value="GFG32789.1"/>
    <property type="molecule type" value="Genomic_DNA"/>
</dbReference>
<feature type="compositionally biased region" description="Basic and acidic residues" evidence="8">
    <location>
        <begin position="763"/>
        <end position="778"/>
    </location>
</feature>
<keyword evidence="3" id="KW-0575">Peroxidase</keyword>
<name>A0A6L2PJS8_COPFO</name>
<dbReference type="SUPFAM" id="SSF48113">
    <property type="entry name" value="Heme-dependent peroxidases"/>
    <property type="match status" value="1"/>
</dbReference>
<evidence type="ECO:0008006" key="11">
    <source>
        <dbReference type="Google" id="ProtNLM"/>
    </source>
</evidence>
<dbReference type="Gene3D" id="1.10.640.10">
    <property type="entry name" value="Haem peroxidase domain superfamily, animal type"/>
    <property type="match status" value="2"/>
</dbReference>
<evidence type="ECO:0000256" key="1">
    <source>
        <dbReference type="ARBA" id="ARBA00004613"/>
    </source>
</evidence>
<dbReference type="GO" id="GO:0004601">
    <property type="term" value="F:peroxidase activity"/>
    <property type="evidence" value="ECO:0007669"/>
    <property type="project" value="UniProtKB-KW"/>
</dbReference>
<dbReference type="Pfam" id="PF03098">
    <property type="entry name" value="An_peroxidase"/>
    <property type="match status" value="2"/>
</dbReference>
<evidence type="ECO:0000256" key="3">
    <source>
        <dbReference type="ARBA" id="ARBA00022559"/>
    </source>
</evidence>
<feature type="region of interest" description="Disordered" evidence="8">
    <location>
        <begin position="577"/>
        <end position="625"/>
    </location>
</feature>
<dbReference type="InterPro" id="IPR037120">
    <property type="entry name" value="Haem_peroxidase_sf_animal"/>
</dbReference>
<dbReference type="InterPro" id="IPR019791">
    <property type="entry name" value="Haem_peroxidase_animal"/>
</dbReference>
<evidence type="ECO:0000256" key="4">
    <source>
        <dbReference type="ARBA" id="ARBA00022617"/>
    </source>
</evidence>
<feature type="compositionally biased region" description="Low complexity" evidence="8">
    <location>
        <begin position="897"/>
        <end position="912"/>
    </location>
</feature>
<feature type="compositionally biased region" description="Polar residues" evidence="8">
    <location>
        <begin position="926"/>
        <end position="939"/>
    </location>
</feature>
<keyword evidence="6 7" id="KW-0408">Iron</keyword>
<dbReference type="OrthoDB" id="823504at2759"/>
<protein>
    <recommendedName>
        <fullName evidence="11">Chorion peroxidase</fullName>
    </recommendedName>
</protein>
<dbReference type="GO" id="GO:0005576">
    <property type="term" value="C:extracellular region"/>
    <property type="evidence" value="ECO:0007669"/>
    <property type="project" value="UniProtKB-SubCell"/>
</dbReference>
<keyword evidence="2" id="KW-0964">Secreted</keyword>